<accession>D2Q662</accession>
<dbReference type="eggNOG" id="COG1216">
    <property type="taxonomic scope" value="Bacteria"/>
</dbReference>
<dbReference type="Gene3D" id="3.90.550.10">
    <property type="entry name" value="Spore Coat Polysaccharide Biosynthesis Protein SpsA, Chain A"/>
    <property type="match status" value="1"/>
</dbReference>
<evidence type="ECO:0000256" key="2">
    <source>
        <dbReference type="ARBA" id="ARBA00022679"/>
    </source>
</evidence>
<evidence type="ECO:0000313" key="5">
    <source>
        <dbReference type="Proteomes" id="UP000008693"/>
    </source>
</evidence>
<dbReference type="AlphaFoldDB" id="D2Q662"/>
<keyword evidence="1 4" id="KW-0328">Glycosyltransferase</keyword>
<dbReference type="SUPFAM" id="SSF53448">
    <property type="entry name" value="Nucleotide-diphospho-sugar transferases"/>
    <property type="match status" value="1"/>
</dbReference>
<dbReference type="CDD" id="cd00761">
    <property type="entry name" value="Glyco_tranf_GTA_type"/>
    <property type="match status" value="1"/>
</dbReference>
<dbReference type="InterPro" id="IPR001173">
    <property type="entry name" value="Glyco_trans_2-like"/>
</dbReference>
<evidence type="ECO:0000313" key="4">
    <source>
        <dbReference type="EMBL" id="ADB10427.1"/>
    </source>
</evidence>
<reference evidence="4 5" key="1">
    <citation type="journal article" date="2009" name="PLoS Genet.">
        <title>The Bifidobacterium dentium Bd1 genome sequence reflects its genetic adaptation to the human oral cavity.</title>
        <authorList>
            <person name="Ventura M."/>
            <person name="Turroni F."/>
            <person name="Zomer A."/>
            <person name="Foroni E."/>
            <person name="Giubellini V."/>
            <person name="Bottacini F."/>
            <person name="Canchaya C."/>
            <person name="Claesson M.J."/>
            <person name="He F."/>
            <person name="Mantzourani M."/>
            <person name="Mulas L."/>
            <person name="Ferrarini A."/>
            <person name="Gao B."/>
            <person name="Delledonne M."/>
            <person name="Henrissat B."/>
            <person name="Coutinho P."/>
            <person name="Oggioni M."/>
            <person name="Gupta R.S."/>
            <person name="Zhang Z."/>
            <person name="Beighton D."/>
            <person name="Fitzgerald G.F."/>
            <person name="O'Toole P.W."/>
            <person name="van Sinderen D."/>
        </authorList>
    </citation>
    <scope>NUCLEOTIDE SEQUENCE [LARGE SCALE GENOMIC DNA]</scope>
    <source>
        <strain evidence="5">ATCC 27534 / DSM 20436 / JCM 1195 / Bd1</strain>
    </source>
</reference>
<dbReference type="CAZy" id="GT2">
    <property type="family name" value="Glycosyltransferase Family 2"/>
</dbReference>
<dbReference type="Proteomes" id="UP000008693">
    <property type="component" value="Chromosome"/>
</dbReference>
<dbReference type="GO" id="GO:0050501">
    <property type="term" value="F:hyaluronan synthase activity"/>
    <property type="evidence" value="ECO:0007669"/>
    <property type="project" value="UniProtKB-EC"/>
</dbReference>
<dbReference type="KEGG" id="bde:BDP_1844"/>
<keyword evidence="5" id="KW-1185">Reference proteome</keyword>
<dbReference type="GeneID" id="31606997"/>
<dbReference type="EMBL" id="CP001750">
    <property type="protein sequence ID" value="ADB10427.1"/>
    <property type="molecule type" value="Genomic_DNA"/>
</dbReference>
<dbReference type="PANTHER" id="PTHR22916">
    <property type="entry name" value="GLYCOSYLTRANSFERASE"/>
    <property type="match status" value="1"/>
</dbReference>
<evidence type="ECO:0000259" key="3">
    <source>
        <dbReference type="Pfam" id="PF00535"/>
    </source>
</evidence>
<protein>
    <submittedName>
        <fullName evidence="4">Glycosyl transferase, family 2</fullName>
        <ecNumber evidence="4">2.4.1.212</ecNumber>
    </submittedName>
</protein>
<dbReference type="HOGENOM" id="CLU_025996_25_0_11"/>
<dbReference type="RefSeq" id="WP_003838910.1">
    <property type="nucleotide sequence ID" value="NC_013714.1"/>
</dbReference>
<dbReference type="Pfam" id="PF00535">
    <property type="entry name" value="Glycos_transf_2"/>
    <property type="match status" value="1"/>
</dbReference>
<organism evidence="4 5">
    <name type="scientific">Bifidobacterium dentium (strain ATCC 27534 / DSM 20436 / JCM 1195 / Bd1)</name>
    <dbReference type="NCBI Taxonomy" id="401473"/>
    <lineage>
        <taxon>Bacteria</taxon>
        <taxon>Bacillati</taxon>
        <taxon>Actinomycetota</taxon>
        <taxon>Actinomycetes</taxon>
        <taxon>Bifidobacteriales</taxon>
        <taxon>Bifidobacteriaceae</taxon>
        <taxon>Bifidobacterium</taxon>
    </lineage>
</organism>
<dbReference type="InterPro" id="IPR029044">
    <property type="entry name" value="Nucleotide-diphossugar_trans"/>
</dbReference>
<dbReference type="EC" id="2.4.1.212" evidence="4"/>
<feature type="domain" description="Glycosyltransferase 2-like" evidence="3">
    <location>
        <begin position="14"/>
        <end position="139"/>
    </location>
</feature>
<dbReference type="STRING" id="401473.BDP_1844"/>
<evidence type="ECO:0000256" key="1">
    <source>
        <dbReference type="ARBA" id="ARBA00022676"/>
    </source>
</evidence>
<keyword evidence="2 4" id="KW-0808">Transferase</keyword>
<dbReference type="PANTHER" id="PTHR22916:SF51">
    <property type="entry name" value="GLYCOSYLTRANSFERASE EPSH-RELATED"/>
    <property type="match status" value="1"/>
</dbReference>
<sequence length="342" mass="38549">MTGNIEISPLPSVSIIVPVRNAKNYLDACVDSLRSQIYPKLDIILVDDGSTDGSSELCDAAAERDQRIRVIHQTCKGVSEARNAGLDTATGEYVLFVDSDDQLRVDAVMGALRCAHEHSADMVVCGYDVVEELADGGTVSQGSRTVRQEEVIDTRQRHEKDVANRLCAFDNDELLYQCWGKLYRRATIGDLRFARDAAFGEDTVFVLELLARGIRVVFSPQCSYLYLQHADSLVRGFRSGKTHDLEYSHGKHLAFYRDMPISDANRRGLYLRMANDTLWAVYDAGKAAGSVDETELLRFVRCAASSPYRGVYLREIRRVAVDRRTKVAFVVNMPFLWKLYWR</sequence>
<name>D2Q662_BIFDB</name>
<gene>
    <name evidence="4" type="ordered locus">BDP_1844</name>
</gene>
<proteinExistence type="predicted"/>